<feature type="transmembrane region" description="Helical" evidence="1">
    <location>
        <begin position="6"/>
        <end position="26"/>
    </location>
</feature>
<feature type="transmembrane region" description="Helical" evidence="1">
    <location>
        <begin position="66"/>
        <end position="86"/>
    </location>
</feature>
<dbReference type="InterPro" id="IPR037185">
    <property type="entry name" value="EmrE-like"/>
</dbReference>
<feature type="transmembrane region" description="Helical" evidence="1">
    <location>
        <begin position="181"/>
        <end position="202"/>
    </location>
</feature>
<evidence type="ECO:0008006" key="4">
    <source>
        <dbReference type="Google" id="ProtNLM"/>
    </source>
</evidence>
<dbReference type="AlphaFoldDB" id="A0A1F6CQG4"/>
<comment type="caution">
    <text evidence="2">The sequence shown here is derived from an EMBL/GenBank/DDBJ whole genome shotgun (WGS) entry which is preliminary data.</text>
</comment>
<feature type="transmembrane region" description="Helical" evidence="1">
    <location>
        <begin position="214"/>
        <end position="234"/>
    </location>
</feature>
<name>A0A1F6CQG4_9BACT</name>
<accession>A0A1F6CQG4</accession>
<dbReference type="Proteomes" id="UP000176445">
    <property type="component" value="Unassembled WGS sequence"/>
</dbReference>
<reference evidence="2 3" key="1">
    <citation type="journal article" date="2016" name="Nat. Commun.">
        <title>Thousands of microbial genomes shed light on interconnected biogeochemical processes in an aquifer system.</title>
        <authorList>
            <person name="Anantharaman K."/>
            <person name="Brown C.T."/>
            <person name="Hug L.A."/>
            <person name="Sharon I."/>
            <person name="Castelle C.J."/>
            <person name="Probst A.J."/>
            <person name="Thomas B.C."/>
            <person name="Singh A."/>
            <person name="Wilkins M.J."/>
            <person name="Karaoz U."/>
            <person name="Brodie E.L."/>
            <person name="Williams K.H."/>
            <person name="Hubbard S.S."/>
            <person name="Banfield J.F."/>
        </authorList>
    </citation>
    <scope>NUCLEOTIDE SEQUENCE [LARGE SCALE GENOMIC DNA]</scope>
</reference>
<dbReference type="SUPFAM" id="SSF103481">
    <property type="entry name" value="Multidrug resistance efflux transporter EmrE"/>
    <property type="match status" value="1"/>
</dbReference>
<gene>
    <name evidence="2" type="ORF">A2704_03380</name>
</gene>
<keyword evidence="1" id="KW-0812">Transmembrane</keyword>
<dbReference type="EMBL" id="MFKW01000029">
    <property type="protein sequence ID" value="OGG51384.1"/>
    <property type="molecule type" value="Genomic_DNA"/>
</dbReference>
<feature type="transmembrane region" description="Helical" evidence="1">
    <location>
        <begin position="149"/>
        <end position="169"/>
    </location>
</feature>
<proteinExistence type="predicted"/>
<evidence type="ECO:0000256" key="1">
    <source>
        <dbReference type="SAM" id="Phobius"/>
    </source>
</evidence>
<feature type="transmembrane region" description="Helical" evidence="1">
    <location>
        <begin position="38"/>
        <end position="60"/>
    </location>
</feature>
<keyword evidence="1" id="KW-1133">Transmembrane helix</keyword>
<protein>
    <recommendedName>
        <fullName evidence="4">EamA domain-containing protein</fullName>
    </recommendedName>
</protein>
<feature type="transmembrane region" description="Helical" evidence="1">
    <location>
        <begin position="240"/>
        <end position="260"/>
    </location>
</feature>
<sequence>MALWIALAALAQLITAGVVFVDKYVLVSKTHIGKPVVYAFYISLLSGFVLVLVPFGLVSIPSTEVLFLSLLASVTFISSIVLLYTALKEGHASDIMPVVGSVAAVATALCANLWLHEDLPQAFVPAFGLMVFGMLLISHFRLTNRQKMLVIFSGIFFGATAFLTKLIFLETSFLDGFFWSRMTNVVGALFLLALPANRAAIFSGYRGSSSGTKWLVVSNKTLGGIAAILTLLAISLGSVSIVQALAGLQFVFLLLIAYFFSRYFPAVLRGEMDHKGRAHKLGGIACIALGLALLFVV</sequence>
<organism evidence="2 3">
    <name type="scientific">Candidatus Kaiserbacteria bacterium RIFCSPHIGHO2_01_FULL_54_36b</name>
    <dbReference type="NCBI Taxonomy" id="1798483"/>
    <lineage>
        <taxon>Bacteria</taxon>
        <taxon>Candidatus Kaiseribacteriota</taxon>
    </lineage>
</organism>
<keyword evidence="1" id="KW-0472">Membrane</keyword>
<feature type="transmembrane region" description="Helical" evidence="1">
    <location>
        <begin position="281"/>
        <end position="296"/>
    </location>
</feature>
<feature type="transmembrane region" description="Helical" evidence="1">
    <location>
        <begin position="122"/>
        <end position="142"/>
    </location>
</feature>
<evidence type="ECO:0000313" key="2">
    <source>
        <dbReference type="EMBL" id="OGG51384.1"/>
    </source>
</evidence>
<evidence type="ECO:0000313" key="3">
    <source>
        <dbReference type="Proteomes" id="UP000176445"/>
    </source>
</evidence>